<reference evidence="2 3" key="1">
    <citation type="submission" date="2023-08" db="EMBL/GenBank/DDBJ databases">
        <title>Functional and genomic diversity of the sorghum phyllosphere microbiome.</title>
        <authorList>
            <person name="Shade A."/>
        </authorList>
    </citation>
    <scope>NUCLEOTIDE SEQUENCE [LARGE SCALE GENOMIC DNA]</scope>
    <source>
        <strain evidence="2 3">SORGH_AS_0335</strain>
    </source>
</reference>
<comment type="caution">
    <text evidence="2">The sequence shown here is derived from an EMBL/GenBank/DDBJ whole genome shotgun (WGS) entry which is preliminary data.</text>
</comment>
<dbReference type="RefSeq" id="WP_309829071.1">
    <property type="nucleotide sequence ID" value="NZ_JAVIZX010000001.1"/>
</dbReference>
<organism evidence="2 3">
    <name type="scientific">Paracidovorax wautersii</name>
    <dbReference type="NCBI Taxonomy" id="1177982"/>
    <lineage>
        <taxon>Bacteria</taxon>
        <taxon>Pseudomonadati</taxon>
        <taxon>Pseudomonadota</taxon>
        <taxon>Betaproteobacteria</taxon>
        <taxon>Burkholderiales</taxon>
        <taxon>Comamonadaceae</taxon>
        <taxon>Paracidovorax</taxon>
    </lineage>
</organism>
<proteinExistence type="predicted"/>
<evidence type="ECO:0000313" key="2">
    <source>
        <dbReference type="EMBL" id="MDR6214751.1"/>
    </source>
</evidence>
<keyword evidence="1" id="KW-0472">Membrane</keyword>
<dbReference type="EMBL" id="JAVIZX010000001">
    <property type="protein sequence ID" value="MDR6214751.1"/>
    <property type="molecule type" value="Genomic_DNA"/>
</dbReference>
<sequence>MRVDVAEPQAAAPRSPVPRSWLLWAGAVVIVAQLVAMGLVVSRHAEQAAARHAAMLKAPAPVVATSAQMLAQQ</sequence>
<gene>
    <name evidence="2" type="ORF">QE399_002440</name>
</gene>
<keyword evidence="1" id="KW-0812">Transmembrane</keyword>
<feature type="transmembrane region" description="Helical" evidence="1">
    <location>
        <begin position="21"/>
        <end position="41"/>
    </location>
</feature>
<keyword evidence="3" id="KW-1185">Reference proteome</keyword>
<accession>A0ABU1IBY8</accession>
<name>A0ABU1IBY8_9BURK</name>
<keyword evidence="1" id="KW-1133">Transmembrane helix</keyword>
<protein>
    <submittedName>
        <fullName evidence="2">Uncharacterized protein</fullName>
    </submittedName>
</protein>
<evidence type="ECO:0000313" key="3">
    <source>
        <dbReference type="Proteomes" id="UP001267710"/>
    </source>
</evidence>
<dbReference type="Proteomes" id="UP001267710">
    <property type="component" value="Unassembled WGS sequence"/>
</dbReference>
<evidence type="ECO:0000256" key="1">
    <source>
        <dbReference type="SAM" id="Phobius"/>
    </source>
</evidence>